<name>A0A645FH58_9ZZZZ</name>
<sequence length="116" mass="12678">MTYFDMDGSSLQRAFLELGPEPITTFLRQQRRRPTDFDFVAIHQVSVPFLPPILERLGVPADRTIVTVADHGNLASVTLPLQLELARRRGMIGPGSLVLLIGLAGGISLGLMAVRL</sequence>
<keyword evidence="3" id="KW-0472">Membrane</keyword>
<keyword evidence="3" id="KW-0812">Transmembrane</keyword>
<dbReference type="EMBL" id="VSSQ01060190">
    <property type="protein sequence ID" value="MPN13667.1"/>
    <property type="molecule type" value="Genomic_DNA"/>
</dbReference>
<organism evidence="5">
    <name type="scientific">bioreactor metagenome</name>
    <dbReference type="NCBI Taxonomy" id="1076179"/>
    <lineage>
        <taxon>unclassified sequences</taxon>
        <taxon>metagenomes</taxon>
        <taxon>ecological metagenomes</taxon>
    </lineage>
</organism>
<evidence type="ECO:0000313" key="5">
    <source>
        <dbReference type="EMBL" id="MPN13667.1"/>
    </source>
</evidence>
<keyword evidence="3" id="KW-1133">Transmembrane helix</keyword>
<dbReference type="PANTHER" id="PTHR34069:SF2">
    <property type="entry name" value="BETA-KETOACYL-[ACYL-CARRIER-PROTEIN] SYNTHASE III"/>
    <property type="match status" value="1"/>
</dbReference>
<feature type="domain" description="Beta-ketoacyl-[acyl-carrier-protein] synthase III C-terminal" evidence="4">
    <location>
        <begin position="27"/>
        <end position="115"/>
    </location>
</feature>
<dbReference type="GO" id="GO:0033818">
    <property type="term" value="F:beta-ketoacyl-acyl-carrier-protein synthase III activity"/>
    <property type="evidence" value="ECO:0007669"/>
    <property type="project" value="UniProtKB-EC"/>
</dbReference>
<dbReference type="SUPFAM" id="SSF53901">
    <property type="entry name" value="Thiolase-like"/>
    <property type="match status" value="1"/>
</dbReference>
<reference evidence="5" key="1">
    <citation type="submission" date="2019-08" db="EMBL/GenBank/DDBJ databases">
        <authorList>
            <person name="Kucharzyk K."/>
            <person name="Murdoch R.W."/>
            <person name="Higgins S."/>
            <person name="Loffler F."/>
        </authorList>
    </citation>
    <scope>NUCLEOTIDE SEQUENCE</scope>
</reference>
<evidence type="ECO:0000256" key="1">
    <source>
        <dbReference type="ARBA" id="ARBA00022679"/>
    </source>
</evidence>
<keyword evidence="2 5" id="KW-0012">Acyltransferase</keyword>
<dbReference type="Gene3D" id="3.40.47.10">
    <property type="match status" value="1"/>
</dbReference>
<dbReference type="InterPro" id="IPR013747">
    <property type="entry name" value="ACP_syn_III_C"/>
</dbReference>
<keyword evidence="1 5" id="KW-0808">Transferase</keyword>
<dbReference type="EC" id="2.3.1.180" evidence="5"/>
<dbReference type="Pfam" id="PF08541">
    <property type="entry name" value="ACP_syn_III_C"/>
    <property type="match status" value="1"/>
</dbReference>
<dbReference type="PANTHER" id="PTHR34069">
    <property type="entry name" value="3-OXOACYL-[ACYL-CARRIER-PROTEIN] SYNTHASE 3"/>
    <property type="match status" value="1"/>
</dbReference>
<dbReference type="InterPro" id="IPR016039">
    <property type="entry name" value="Thiolase-like"/>
</dbReference>
<dbReference type="GO" id="GO:0044550">
    <property type="term" value="P:secondary metabolite biosynthetic process"/>
    <property type="evidence" value="ECO:0007669"/>
    <property type="project" value="TreeGrafter"/>
</dbReference>
<evidence type="ECO:0000256" key="2">
    <source>
        <dbReference type="ARBA" id="ARBA00023315"/>
    </source>
</evidence>
<comment type="caution">
    <text evidence="5">The sequence shown here is derived from an EMBL/GenBank/DDBJ whole genome shotgun (WGS) entry which is preliminary data.</text>
</comment>
<accession>A0A645FH58</accession>
<gene>
    <name evidence="5" type="primary">fabH_66</name>
    <name evidence="5" type="ORF">SDC9_160990</name>
</gene>
<proteinExistence type="predicted"/>
<evidence type="ECO:0000256" key="3">
    <source>
        <dbReference type="SAM" id="Phobius"/>
    </source>
</evidence>
<feature type="transmembrane region" description="Helical" evidence="3">
    <location>
        <begin position="97"/>
        <end position="114"/>
    </location>
</feature>
<protein>
    <submittedName>
        <fullName evidence="5">3-oxoacyl-[acyl-carrier-protein] synthase 3</fullName>
        <ecNumber evidence="5">2.3.1.180</ecNumber>
    </submittedName>
</protein>
<dbReference type="AlphaFoldDB" id="A0A645FH58"/>
<evidence type="ECO:0000259" key="4">
    <source>
        <dbReference type="Pfam" id="PF08541"/>
    </source>
</evidence>